<dbReference type="InterPro" id="IPR050985">
    <property type="entry name" value="Alpha-glycosidase_related"/>
</dbReference>
<dbReference type="Pfam" id="PF02065">
    <property type="entry name" value="Melibiase"/>
    <property type="match status" value="1"/>
</dbReference>
<dbReference type="Pfam" id="PF16875">
    <property type="entry name" value="Glyco_hydro_36N"/>
    <property type="match status" value="1"/>
</dbReference>
<dbReference type="InterPro" id="IPR002252">
    <property type="entry name" value="Glyco_hydro_36"/>
</dbReference>
<evidence type="ECO:0000256" key="2">
    <source>
        <dbReference type="ARBA" id="ARBA00023295"/>
    </source>
</evidence>
<dbReference type="RefSeq" id="WP_219531756.1">
    <property type="nucleotide sequence ID" value="NZ_JAHKRM010000012.1"/>
</dbReference>
<evidence type="ECO:0000259" key="3">
    <source>
        <dbReference type="Pfam" id="PF16875"/>
    </source>
</evidence>
<keyword evidence="2 4" id="KW-0326">Glycosidase</keyword>
<feature type="domain" description="Glycosyl hydrolase family 36 N-terminal" evidence="3">
    <location>
        <begin position="85"/>
        <end position="170"/>
    </location>
</feature>
<evidence type="ECO:0000313" key="5">
    <source>
        <dbReference type="Proteomes" id="UP001597097"/>
    </source>
</evidence>
<organism evidence="4 5">
    <name type="scientific">Nonomuraea guangzhouensis</name>
    <dbReference type="NCBI Taxonomy" id="1291555"/>
    <lineage>
        <taxon>Bacteria</taxon>
        <taxon>Bacillati</taxon>
        <taxon>Actinomycetota</taxon>
        <taxon>Actinomycetes</taxon>
        <taxon>Streptosporangiales</taxon>
        <taxon>Streptosporangiaceae</taxon>
        <taxon>Nonomuraea</taxon>
    </lineage>
</organism>
<dbReference type="PANTHER" id="PTHR43053">
    <property type="entry name" value="GLYCOSIDASE FAMILY 31"/>
    <property type="match status" value="1"/>
</dbReference>
<proteinExistence type="predicted"/>
<dbReference type="EMBL" id="JBHUCM010000017">
    <property type="protein sequence ID" value="MFD1539428.1"/>
    <property type="molecule type" value="Genomic_DNA"/>
</dbReference>
<accession>A0ABW4GAU4</accession>
<protein>
    <submittedName>
        <fullName evidence="4">Glycoside hydrolase family 36 protein</fullName>
        <ecNumber evidence="4">3.2.1.-</ecNumber>
    </submittedName>
</protein>
<keyword evidence="1 4" id="KW-0378">Hydrolase</keyword>
<keyword evidence="5" id="KW-1185">Reference proteome</keyword>
<dbReference type="EC" id="3.2.1.-" evidence="4"/>
<dbReference type="PANTHER" id="PTHR43053:SF3">
    <property type="entry name" value="ALPHA-GALACTOSIDASE C-RELATED"/>
    <property type="match status" value="1"/>
</dbReference>
<name>A0ABW4GAU4_9ACTN</name>
<comment type="caution">
    <text evidence="4">The sequence shown here is derived from an EMBL/GenBank/DDBJ whole genome shotgun (WGS) entry which is preliminary data.</text>
</comment>
<dbReference type="InterPro" id="IPR031704">
    <property type="entry name" value="Glyco_hydro_36_N"/>
</dbReference>
<evidence type="ECO:0000313" key="4">
    <source>
        <dbReference type="EMBL" id="MFD1539428.1"/>
    </source>
</evidence>
<gene>
    <name evidence="4" type="ORF">ACFSJ0_20400</name>
</gene>
<dbReference type="Proteomes" id="UP001597097">
    <property type="component" value="Unassembled WGS sequence"/>
</dbReference>
<evidence type="ECO:0000256" key="1">
    <source>
        <dbReference type="ARBA" id="ARBA00022801"/>
    </source>
</evidence>
<sequence length="703" mass="76221">MPVDVVKTLRWGHDALAAVVEIHPDRPVALQRLGPPGEQPRRLSQPLVEVLIPGEGRAKASQRLSETAVGCRLRYAGAEQGRDGGWHTLRIALKDEVSGLAAEVTLRSFDGVAACQIQVKVTNQGTDPVLLLAVSSFAAGFLGRPVSELDVLSADSEWLGESRWSRRPLGDHIADLNLAAHGQHGRGRYALSSSGTWSSGRHVPMGGLADRRTGQTWLWQIEHNGAWGWETGERLDGVYVVATGPTDADHQWSQTLAAGESFTTVPVSVAVSAEADGDGDGLERAVAALTAHRRALLRPHPDRSTLPVVFNDYMNTLMGDPTTAKLLPLVDAAAAAGAEIFCIDAGWYDDDGAWWDSVGEWEPSRTRFPGGIQEVLDHIRERGLTPGLWLEPEVIGVRSPMADKLPPEAFLQRGGHRLTEHGRHHLDLRHPAAVAHLDQVVDRLVEELGVGYFKLDYNINPGVGTDRDADSAGAGLLACNRAHLAWLDGVLDRHPGLVLENCSSGAMRMDYALLSRLNLQSTSDQQDFLRYPPIAVSAPLSMLPEQAASWAYPQPEMTDEELVFTMCTGILGRLYLSGNLHAMSAAQLDLVRAGVRAHRDLRADLVRAAPCWPLGLPGWDDPWLALGLRAGDTTHLGLWRRPGAAETAVLSLPHLAGRPLRIETVYPGYAEGWGHSWDPLTAELSVTSAITGPTARILKVTPR</sequence>
<dbReference type="GO" id="GO:0016798">
    <property type="term" value="F:hydrolase activity, acting on glycosyl bonds"/>
    <property type="evidence" value="ECO:0007669"/>
    <property type="project" value="UniProtKB-KW"/>
</dbReference>
<reference evidence="5" key="1">
    <citation type="journal article" date="2019" name="Int. J. Syst. Evol. Microbiol.">
        <title>The Global Catalogue of Microorganisms (GCM) 10K type strain sequencing project: providing services to taxonomists for standard genome sequencing and annotation.</title>
        <authorList>
            <consortium name="The Broad Institute Genomics Platform"/>
            <consortium name="The Broad Institute Genome Sequencing Center for Infectious Disease"/>
            <person name="Wu L."/>
            <person name="Ma J."/>
        </authorList>
    </citation>
    <scope>NUCLEOTIDE SEQUENCE [LARGE SCALE GENOMIC DNA]</scope>
    <source>
        <strain evidence="5">CGMCC 1.15399</strain>
    </source>
</reference>
<dbReference type="CDD" id="cd14791">
    <property type="entry name" value="GH36"/>
    <property type="match status" value="1"/>
</dbReference>